<evidence type="ECO:0000256" key="1">
    <source>
        <dbReference type="SAM" id="MobiDB-lite"/>
    </source>
</evidence>
<dbReference type="AlphaFoldDB" id="A0A9D4TNV1"/>
<name>A0A9D4TNV1_CHLVU</name>
<dbReference type="GO" id="GO:0042644">
    <property type="term" value="C:chloroplast nucleoid"/>
    <property type="evidence" value="ECO:0007669"/>
    <property type="project" value="InterPro"/>
</dbReference>
<dbReference type="GO" id="GO:0006355">
    <property type="term" value="P:regulation of DNA-templated transcription"/>
    <property type="evidence" value="ECO:0007669"/>
    <property type="project" value="InterPro"/>
</dbReference>
<feature type="compositionally biased region" description="Basic and acidic residues" evidence="1">
    <location>
        <begin position="300"/>
        <end position="309"/>
    </location>
</feature>
<dbReference type="EMBL" id="SIDB01000008">
    <property type="protein sequence ID" value="KAI3429900.1"/>
    <property type="molecule type" value="Genomic_DNA"/>
</dbReference>
<organism evidence="2 3">
    <name type="scientific">Chlorella vulgaris</name>
    <name type="common">Green alga</name>
    <dbReference type="NCBI Taxonomy" id="3077"/>
    <lineage>
        <taxon>Eukaryota</taxon>
        <taxon>Viridiplantae</taxon>
        <taxon>Chlorophyta</taxon>
        <taxon>core chlorophytes</taxon>
        <taxon>Trebouxiophyceae</taxon>
        <taxon>Chlorellales</taxon>
        <taxon>Chlorellaceae</taxon>
        <taxon>Chlorella clade</taxon>
        <taxon>Chlorella</taxon>
    </lineage>
</organism>
<dbReference type="PANTHER" id="PTHR37262:SF1">
    <property type="entry name" value="PROTEIN PEP-RELATED DEVELOPMENT ARRESTED 1, CHLOROPLASTIC"/>
    <property type="match status" value="1"/>
</dbReference>
<evidence type="ECO:0000313" key="2">
    <source>
        <dbReference type="EMBL" id="KAI3429900.1"/>
    </source>
</evidence>
<dbReference type="Proteomes" id="UP001055712">
    <property type="component" value="Unassembled WGS sequence"/>
</dbReference>
<protein>
    <submittedName>
        <fullName evidence="2">Uncharacterized protein</fullName>
    </submittedName>
</protein>
<reference evidence="2" key="1">
    <citation type="journal article" date="2019" name="Plant J.">
        <title>Chlorella vulgaris genome assembly and annotation reveals the molecular basis for metabolic acclimation to high light conditions.</title>
        <authorList>
            <person name="Cecchin M."/>
            <person name="Marcolungo L."/>
            <person name="Rossato M."/>
            <person name="Girolomoni L."/>
            <person name="Cosentino E."/>
            <person name="Cuine S."/>
            <person name="Li-Beisson Y."/>
            <person name="Delledonne M."/>
            <person name="Ballottari M."/>
        </authorList>
    </citation>
    <scope>NUCLEOTIDE SEQUENCE</scope>
    <source>
        <strain evidence="2">211/11P</strain>
    </source>
</reference>
<dbReference type="OrthoDB" id="2015968at2759"/>
<evidence type="ECO:0000313" key="3">
    <source>
        <dbReference type="Proteomes" id="UP001055712"/>
    </source>
</evidence>
<reference evidence="2" key="2">
    <citation type="submission" date="2020-11" db="EMBL/GenBank/DDBJ databases">
        <authorList>
            <person name="Cecchin M."/>
            <person name="Marcolungo L."/>
            <person name="Rossato M."/>
            <person name="Girolomoni L."/>
            <person name="Cosentino E."/>
            <person name="Cuine S."/>
            <person name="Li-Beisson Y."/>
            <person name="Delledonne M."/>
            <person name="Ballottari M."/>
        </authorList>
    </citation>
    <scope>NUCLEOTIDE SEQUENCE</scope>
    <source>
        <strain evidence="2">211/11P</strain>
        <tissue evidence="2">Whole cell</tissue>
    </source>
</reference>
<accession>A0A9D4TNV1</accession>
<feature type="region of interest" description="Disordered" evidence="1">
    <location>
        <begin position="288"/>
        <end position="311"/>
    </location>
</feature>
<sequence length="384" mass="41303">MLATGSSDSDRAQAQMMEQVAGSSRLIEELMTEISEELFVESAVSFVADNDTADSGAAAAVVRSVVSVRLEQLDATFLATLDAYIRGAAEKGASDVADVLRLVREEVLRGLSQRLPAEMQLLDAALKAPSSSAREAVLKQYALLSEEQLAAALAAKINDEVLADTEPVSTSTPGGKQRLHCLASDFERAISQVIGDMELMITVPDRVLLLRLVLLREQVLQLLLEEPRSSSSDASGGAGAKAAFRQPFTQLQAVPKSCVVFLQRLVAISSPEERQLLLRHALTDDVERLPGAGQLGPDATQRERQRAEAEAPQDWVRPGRFMLTVAALQAELLETGSEVAADFAAPKEAVLKRLESVRRDALAVLQRLDEAALEAAAEGQPFLP</sequence>
<comment type="caution">
    <text evidence="2">The sequence shown here is derived from an EMBL/GenBank/DDBJ whole genome shotgun (WGS) entry which is preliminary data.</text>
</comment>
<keyword evidence="3" id="KW-1185">Reference proteome</keyword>
<dbReference type="PANTHER" id="PTHR37262">
    <property type="entry name" value="PROTEIN PEP-RELATED DEVELOPMENT ARRESTED 1, CHLOROPLASTIC"/>
    <property type="match status" value="1"/>
</dbReference>
<proteinExistence type="predicted"/>
<gene>
    <name evidence="2" type="ORF">D9Q98_010211</name>
</gene>
<dbReference type="InterPro" id="IPR038961">
    <property type="entry name" value="PRDA1"/>
</dbReference>